<evidence type="ECO:0000313" key="1">
    <source>
        <dbReference type="EMBL" id="KAJ4455614.1"/>
    </source>
</evidence>
<dbReference type="EMBL" id="JAPMOS010000099">
    <property type="protein sequence ID" value="KAJ4455614.1"/>
    <property type="molecule type" value="Genomic_DNA"/>
</dbReference>
<dbReference type="Gene3D" id="1.25.10.10">
    <property type="entry name" value="Leucine-rich Repeat Variant"/>
    <property type="match status" value="2"/>
</dbReference>
<proteinExistence type="predicted"/>
<dbReference type="InterPro" id="IPR027165">
    <property type="entry name" value="CND3"/>
</dbReference>
<dbReference type="PANTHER" id="PTHR14418:SF5">
    <property type="entry name" value="CONDENSIN COMPLEX SUBUNIT 3"/>
    <property type="match status" value="1"/>
</dbReference>
<dbReference type="Proteomes" id="UP001141327">
    <property type="component" value="Unassembled WGS sequence"/>
</dbReference>
<dbReference type="PANTHER" id="PTHR14418">
    <property type="entry name" value="CONDENSIN COMPLEX SUBUNIT 3-RELATED"/>
    <property type="match status" value="1"/>
</dbReference>
<reference evidence="1" key="1">
    <citation type="journal article" date="2022" name="bioRxiv">
        <title>Genomics of Preaxostyla Flagellates Illuminates Evolutionary Transitions and the Path Towards Mitochondrial Loss.</title>
        <authorList>
            <person name="Novak L.V.F."/>
            <person name="Treitli S.C."/>
            <person name="Pyrih J."/>
            <person name="Halakuc P."/>
            <person name="Pipaliya S.V."/>
            <person name="Vacek V."/>
            <person name="Brzon O."/>
            <person name="Soukal P."/>
            <person name="Eme L."/>
            <person name="Dacks J.B."/>
            <person name="Karnkowska A."/>
            <person name="Elias M."/>
            <person name="Hampl V."/>
        </authorList>
    </citation>
    <scope>NUCLEOTIDE SEQUENCE</scope>
    <source>
        <strain evidence="1">RCP-MX</strain>
    </source>
</reference>
<gene>
    <name evidence="1" type="ORF">PAPYR_9366</name>
</gene>
<keyword evidence="2" id="KW-1185">Reference proteome</keyword>
<protein>
    <submittedName>
        <fullName evidence="1">Condensin complex subunit 3</fullName>
    </submittedName>
</protein>
<accession>A0ABQ8UE63</accession>
<dbReference type="InterPro" id="IPR011989">
    <property type="entry name" value="ARM-like"/>
</dbReference>
<dbReference type="SUPFAM" id="SSF48371">
    <property type="entry name" value="ARM repeat"/>
    <property type="match status" value="1"/>
</dbReference>
<name>A0ABQ8UE63_9EUKA</name>
<dbReference type="InterPro" id="IPR016024">
    <property type="entry name" value="ARM-type_fold"/>
</dbReference>
<sequence length="383" mass="42774">MKERLQNPEDTTFSKNFIKSINPLLIVGKRDQRVDRLVSFVASFISDLPPDQPKDAEFLVFFLGYLIALANAADKAVRFRVCQLVGEIMSRLPEDFEMSDELVESITEMGLLRLKDKIPAIRCQAIGVLSRLQRPDEDPTPEQPTDPVLAALVKVMCTDTSNTTTAPSTNYHALPATPICRLPSNKLPATDFYWDPCRDVRLPALIPASPSHLPSRRSILPYFVAFFLFLTGLDLNLMLTQNALYLDVRLAALTHIAFVPQTLPAIVGRLRDVRPEVRQHALQVLSQRVSFHELAPDLRRLLLECAMNDRNGDVQSACGHLLSVWMSQCDDNPCQFVYGALLTAARPAASPDFQNSFSLTDRGLPLSSDIYSTLTLISLRIVL</sequence>
<organism evidence="1 2">
    <name type="scientific">Paratrimastix pyriformis</name>
    <dbReference type="NCBI Taxonomy" id="342808"/>
    <lineage>
        <taxon>Eukaryota</taxon>
        <taxon>Metamonada</taxon>
        <taxon>Preaxostyla</taxon>
        <taxon>Paratrimastigidae</taxon>
        <taxon>Paratrimastix</taxon>
    </lineage>
</organism>
<evidence type="ECO:0000313" key="2">
    <source>
        <dbReference type="Proteomes" id="UP001141327"/>
    </source>
</evidence>
<comment type="caution">
    <text evidence="1">The sequence shown here is derived from an EMBL/GenBank/DDBJ whole genome shotgun (WGS) entry which is preliminary data.</text>
</comment>